<keyword evidence="3" id="KW-1185">Reference proteome</keyword>
<dbReference type="Proteomes" id="UP001341840">
    <property type="component" value="Unassembled WGS sequence"/>
</dbReference>
<protein>
    <submittedName>
        <fullName evidence="2">Uncharacterized protein</fullName>
    </submittedName>
</protein>
<accession>A0ABU6YNJ3</accession>
<evidence type="ECO:0000256" key="1">
    <source>
        <dbReference type="SAM" id="MobiDB-lite"/>
    </source>
</evidence>
<evidence type="ECO:0000313" key="2">
    <source>
        <dbReference type="EMBL" id="MED6211524.1"/>
    </source>
</evidence>
<reference evidence="2 3" key="1">
    <citation type="journal article" date="2023" name="Plants (Basel)">
        <title>Bridging the Gap: Combining Genomics and Transcriptomics Approaches to Understand Stylosanthes scabra, an Orphan Legume from the Brazilian Caatinga.</title>
        <authorList>
            <person name="Ferreira-Neto J.R.C."/>
            <person name="da Silva M.D."/>
            <person name="Binneck E."/>
            <person name="de Melo N.F."/>
            <person name="da Silva R.H."/>
            <person name="de Melo A.L.T.M."/>
            <person name="Pandolfi V."/>
            <person name="Bustamante F.O."/>
            <person name="Brasileiro-Vidal A.C."/>
            <person name="Benko-Iseppon A.M."/>
        </authorList>
    </citation>
    <scope>NUCLEOTIDE SEQUENCE [LARGE SCALE GENOMIC DNA]</scope>
    <source>
        <tissue evidence="2">Leaves</tissue>
    </source>
</reference>
<organism evidence="2 3">
    <name type="scientific">Stylosanthes scabra</name>
    <dbReference type="NCBI Taxonomy" id="79078"/>
    <lineage>
        <taxon>Eukaryota</taxon>
        <taxon>Viridiplantae</taxon>
        <taxon>Streptophyta</taxon>
        <taxon>Embryophyta</taxon>
        <taxon>Tracheophyta</taxon>
        <taxon>Spermatophyta</taxon>
        <taxon>Magnoliopsida</taxon>
        <taxon>eudicotyledons</taxon>
        <taxon>Gunneridae</taxon>
        <taxon>Pentapetalae</taxon>
        <taxon>rosids</taxon>
        <taxon>fabids</taxon>
        <taxon>Fabales</taxon>
        <taxon>Fabaceae</taxon>
        <taxon>Papilionoideae</taxon>
        <taxon>50 kb inversion clade</taxon>
        <taxon>dalbergioids sensu lato</taxon>
        <taxon>Dalbergieae</taxon>
        <taxon>Pterocarpus clade</taxon>
        <taxon>Stylosanthes</taxon>
    </lineage>
</organism>
<comment type="caution">
    <text evidence="2">The sequence shown here is derived from an EMBL/GenBank/DDBJ whole genome shotgun (WGS) entry which is preliminary data.</text>
</comment>
<proteinExistence type="predicted"/>
<gene>
    <name evidence="2" type="ORF">PIB30_074570</name>
</gene>
<name>A0ABU6YNJ3_9FABA</name>
<evidence type="ECO:0000313" key="3">
    <source>
        <dbReference type="Proteomes" id="UP001341840"/>
    </source>
</evidence>
<feature type="region of interest" description="Disordered" evidence="1">
    <location>
        <begin position="32"/>
        <end position="73"/>
    </location>
</feature>
<dbReference type="EMBL" id="JASCZI010242585">
    <property type="protein sequence ID" value="MED6211524.1"/>
    <property type="molecule type" value="Genomic_DNA"/>
</dbReference>
<sequence>MIERGDEEHATMALMDAIVFAGELRVRRSFKNRRSHSLPLSHRQYFSPPSHHRRPTQADSFAGGEPVPDRPPSSLVARQLLPSRLLIGVHRLVLSGGLTPSPPLLVQASPKTLTTLISSHPLSSLNLALPPSPFFTSSPSLPHRRSVSPSSSAPPVLCVHAGPDGLHRSLSSAPSSQLLWVFPCW</sequence>